<feature type="domain" description="General stress protein 17M-like" evidence="3">
    <location>
        <begin position="16"/>
        <end position="83"/>
    </location>
</feature>
<evidence type="ECO:0000256" key="2">
    <source>
        <dbReference type="SAM" id="Phobius"/>
    </source>
</evidence>
<dbReference type="InterPro" id="IPR018212">
    <property type="entry name" value="Na/solute_symporter_CS"/>
</dbReference>
<keyword evidence="2" id="KW-0812">Transmembrane</keyword>
<reference evidence="4" key="1">
    <citation type="journal article" date="2021" name="PeerJ">
        <title>Extensive microbial diversity within the chicken gut microbiome revealed by metagenomics and culture.</title>
        <authorList>
            <person name="Gilroy R."/>
            <person name="Ravi A."/>
            <person name="Getino M."/>
            <person name="Pursley I."/>
            <person name="Horton D.L."/>
            <person name="Alikhan N.F."/>
            <person name="Baker D."/>
            <person name="Gharbi K."/>
            <person name="Hall N."/>
            <person name="Watson M."/>
            <person name="Adriaenssens E.M."/>
            <person name="Foster-Nyarko E."/>
            <person name="Jarju S."/>
            <person name="Secka A."/>
            <person name="Antonio M."/>
            <person name="Oren A."/>
            <person name="Chaudhuri R.R."/>
            <person name="La Ragione R."/>
            <person name="Hildebrand F."/>
            <person name="Pallen M.J."/>
        </authorList>
    </citation>
    <scope>NUCLEOTIDE SEQUENCE</scope>
    <source>
        <strain evidence="4">ChiHjej8B7-3636</strain>
    </source>
</reference>
<dbReference type="EMBL" id="DXAM01000021">
    <property type="protein sequence ID" value="HJA03498.1"/>
    <property type="molecule type" value="Genomic_DNA"/>
</dbReference>
<sequence>MSMLNAALPAPEVGETVATYKKYEGAQRAVSKLIENKVPAAEIAIVGRSLRSIEKVTGTLGWARAARQGALNGIMIGLLFAAFSIIWLPELQMAVVGGILLIGIGFGMALRLLNYSIVRRRRDFASIMSITAERYEVAVSAAHVPESRRVLGTEKPRTVVARPPSDEPPKYGVRISDEPRGEKPDAEPPAAEPDQPRD</sequence>
<feature type="region of interest" description="Disordered" evidence="1">
    <location>
        <begin position="152"/>
        <end position="198"/>
    </location>
</feature>
<dbReference type="PROSITE" id="PS00457">
    <property type="entry name" value="NA_SOLUT_SYMP_2"/>
    <property type="match status" value="1"/>
</dbReference>
<keyword evidence="2" id="KW-0472">Membrane</keyword>
<dbReference type="Pfam" id="PF11181">
    <property type="entry name" value="YflT"/>
    <property type="match status" value="1"/>
</dbReference>
<dbReference type="AlphaFoldDB" id="A0A9D2KHR1"/>
<proteinExistence type="predicted"/>
<evidence type="ECO:0000313" key="5">
    <source>
        <dbReference type="Proteomes" id="UP000824220"/>
    </source>
</evidence>
<keyword evidence="2" id="KW-1133">Transmembrane helix</keyword>
<evidence type="ECO:0000313" key="4">
    <source>
        <dbReference type="EMBL" id="HJA03498.1"/>
    </source>
</evidence>
<evidence type="ECO:0000256" key="1">
    <source>
        <dbReference type="SAM" id="MobiDB-lite"/>
    </source>
</evidence>
<feature type="transmembrane region" description="Helical" evidence="2">
    <location>
        <begin position="94"/>
        <end position="113"/>
    </location>
</feature>
<feature type="compositionally biased region" description="Low complexity" evidence="1">
    <location>
        <begin position="188"/>
        <end position="198"/>
    </location>
</feature>
<evidence type="ECO:0000259" key="3">
    <source>
        <dbReference type="Pfam" id="PF11181"/>
    </source>
</evidence>
<gene>
    <name evidence="4" type="ORF">H9800_01375</name>
</gene>
<accession>A0A9D2KHR1</accession>
<organism evidence="4 5">
    <name type="scientific">Candidatus Microbacterium stercoravium</name>
    <dbReference type="NCBI Taxonomy" id="2838697"/>
    <lineage>
        <taxon>Bacteria</taxon>
        <taxon>Bacillati</taxon>
        <taxon>Actinomycetota</taxon>
        <taxon>Actinomycetes</taxon>
        <taxon>Micrococcales</taxon>
        <taxon>Microbacteriaceae</taxon>
        <taxon>Microbacterium</taxon>
    </lineage>
</organism>
<dbReference type="InterPro" id="IPR025889">
    <property type="entry name" value="GSP17M-like_dom"/>
</dbReference>
<reference evidence="4" key="2">
    <citation type="submission" date="2021-04" db="EMBL/GenBank/DDBJ databases">
        <authorList>
            <person name="Gilroy R."/>
        </authorList>
    </citation>
    <scope>NUCLEOTIDE SEQUENCE</scope>
    <source>
        <strain evidence="4">ChiHjej8B7-3636</strain>
    </source>
</reference>
<name>A0A9D2KHR1_9MICO</name>
<comment type="caution">
    <text evidence="4">The sequence shown here is derived from an EMBL/GenBank/DDBJ whole genome shotgun (WGS) entry which is preliminary data.</text>
</comment>
<dbReference type="Proteomes" id="UP000824220">
    <property type="component" value="Unassembled WGS sequence"/>
</dbReference>
<feature type="transmembrane region" description="Helical" evidence="2">
    <location>
        <begin position="70"/>
        <end position="88"/>
    </location>
</feature>
<feature type="compositionally biased region" description="Basic and acidic residues" evidence="1">
    <location>
        <begin position="164"/>
        <end position="186"/>
    </location>
</feature>
<protein>
    <recommendedName>
        <fullName evidence="3">General stress protein 17M-like domain-containing protein</fullName>
    </recommendedName>
</protein>